<name>A0ABV0BUY1_9SPHI</name>
<dbReference type="Pfam" id="PF01648">
    <property type="entry name" value="ACPS"/>
    <property type="match status" value="1"/>
</dbReference>
<keyword evidence="1 3" id="KW-0808">Transferase</keyword>
<evidence type="ECO:0000313" key="3">
    <source>
        <dbReference type="EMBL" id="MEN5378599.1"/>
    </source>
</evidence>
<evidence type="ECO:0000256" key="1">
    <source>
        <dbReference type="ARBA" id="ARBA00022679"/>
    </source>
</evidence>
<organism evidence="3 4">
    <name type="scientific">Sphingobacterium kitahiroshimense</name>
    <dbReference type="NCBI Taxonomy" id="470446"/>
    <lineage>
        <taxon>Bacteria</taxon>
        <taxon>Pseudomonadati</taxon>
        <taxon>Bacteroidota</taxon>
        <taxon>Sphingobacteriia</taxon>
        <taxon>Sphingobacteriales</taxon>
        <taxon>Sphingobacteriaceae</taxon>
        <taxon>Sphingobacterium</taxon>
    </lineage>
</organism>
<proteinExistence type="predicted"/>
<keyword evidence="4" id="KW-1185">Reference proteome</keyword>
<gene>
    <name evidence="3" type="ORF">ABE541_15155</name>
</gene>
<protein>
    <submittedName>
        <fullName evidence="3">4'-phosphopantetheinyl transferase superfamily protein</fullName>
    </submittedName>
</protein>
<sequence>MIGNDIIDIQKSRQESNWKRHGFLEKLFTEEEQCFIANSSDPEIIVWLMWSMKEAAYKILNRQTKKREFIPKKLICKILSQTCFSATGQVFYIGNIYHTRTFLADDFIHTIAVNDLEDLDLVVEIDKKEMLKDINGIPWLCITNSNQYKAASNSNHGRFEKTVTIKSK</sequence>
<dbReference type="Proteomes" id="UP001409291">
    <property type="component" value="Unassembled WGS sequence"/>
</dbReference>
<dbReference type="Gene3D" id="3.90.470.20">
    <property type="entry name" value="4'-phosphopantetheinyl transferase domain"/>
    <property type="match status" value="1"/>
</dbReference>
<dbReference type="RefSeq" id="WP_021188341.1">
    <property type="nucleotide sequence ID" value="NZ_JBDJLH010000002.1"/>
</dbReference>
<comment type="caution">
    <text evidence="3">The sequence shown here is derived from an EMBL/GenBank/DDBJ whole genome shotgun (WGS) entry which is preliminary data.</text>
</comment>
<evidence type="ECO:0000259" key="2">
    <source>
        <dbReference type="Pfam" id="PF01648"/>
    </source>
</evidence>
<accession>A0ABV0BUY1</accession>
<dbReference type="GO" id="GO:0016740">
    <property type="term" value="F:transferase activity"/>
    <property type="evidence" value="ECO:0007669"/>
    <property type="project" value="UniProtKB-KW"/>
</dbReference>
<dbReference type="EMBL" id="JBDJNQ010000007">
    <property type="protein sequence ID" value="MEN5378599.1"/>
    <property type="molecule type" value="Genomic_DNA"/>
</dbReference>
<dbReference type="SUPFAM" id="SSF56214">
    <property type="entry name" value="4'-phosphopantetheinyl transferase"/>
    <property type="match status" value="1"/>
</dbReference>
<feature type="domain" description="4'-phosphopantetheinyl transferase" evidence="2">
    <location>
        <begin position="2"/>
        <end position="66"/>
    </location>
</feature>
<dbReference type="InterPro" id="IPR037143">
    <property type="entry name" value="4-PPantetheinyl_Trfase_dom_sf"/>
</dbReference>
<dbReference type="InterPro" id="IPR008278">
    <property type="entry name" value="4-PPantetheinyl_Trfase_dom"/>
</dbReference>
<reference evidence="3 4" key="1">
    <citation type="submission" date="2024-04" db="EMBL/GenBank/DDBJ databases">
        <title>WGS of bacteria from Torrens River.</title>
        <authorList>
            <person name="Wyrsch E.R."/>
            <person name="Drigo B."/>
        </authorList>
    </citation>
    <scope>NUCLEOTIDE SEQUENCE [LARGE SCALE GENOMIC DNA]</scope>
    <source>
        <strain evidence="3 4">TWI391</strain>
    </source>
</reference>
<evidence type="ECO:0000313" key="4">
    <source>
        <dbReference type="Proteomes" id="UP001409291"/>
    </source>
</evidence>